<dbReference type="Pfam" id="PF16177">
    <property type="entry name" value="ACAS_N"/>
    <property type="match status" value="1"/>
</dbReference>
<accession>A0A4R4VAG0</accession>
<name>A0A4R4VAG0_9PSEU</name>
<dbReference type="RefSeq" id="WP_132679236.1">
    <property type="nucleotide sequence ID" value="NZ_SMKS01000078.1"/>
</dbReference>
<dbReference type="EMBL" id="SMKS01000078">
    <property type="protein sequence ID" value="TDD00427.1"/>
    <property type="molecule type" value="Genomic_DNA"/>
</dbReference>
<sequence length="64" mass="7182">MSQPDGQSNTLDNLLTESRTFPPSEDFAAQANATSALYGQADADREAFWAEQASRLQWDTEWDQ</sequence>
<dbReference type="InterPro" id="IPR032387">
    <property type="entry name" value="ACAS_N"/>
</dbReference>
<gene>
    <name evidence="3" type="ORF">E1181_27605</name>
</gene>
<protein>
    <recommendedName>
        <fullName evidence="2">Acetyl-coenzyme A synthetase N-terminal domain-containing protein</fullName>
    </recommendedName>
</protein>
<feature type="non-terminal residue" evidence="3">
    <location>
        <position position="64"/>
    </location>
</feature>
<reference evidence="3 4" key="1">
    <citation type="submission" date="2019-03" db="EMBL/GenBank/DDBJ databases">
        <title>Draft genome sequences of novel Actinobacteria.</title>
        <authorList>
            <person name="Sahin N."/>
            <person name="Ay H."/>
            <person name="Saygin H."/>
        </authorList>
    </citation>
    <scope>NUCLEOTIDE SEQUENCE [LARGE SCALE GENOMIC DNA]</scope>
    <source>
        <strain evidence="3 4">16K309</strain>
    </source>
</reference>
<keyword evidence="4" id="KW-1185">Reference proteome</keyword>
<feature type="domain" description="Acetyl-coenzyme A synthetase N-terminal" evidence="2">
    <location>
        <begin position="36"/>
        <end position="64"/>
    </location>
</feature>
<evidence type="ECO:0000256" key="1">
    <source>
        <dbReference type="SAM" id="MobiDB-lite"/>
    </source>
</evidence>
<evidence type="ECO:0000313" key="4">
    <source>
        <dbReference type="Proteomes" id="UP000295674"/>
    </source>
</evidence>
<evidence type="ECO:0000313" key="3">
    <source>
        <dbReference type="EMBL" id="TDD00427.1"/>
    </source>
</evidence>
<proteinExistence type="predicted"/>
<organism evidence="3 4">
    <name type="scientific">Saccharopolyspora terrae</name>
    <dbReference type="NCBI Taxonomy" id="2530384"/>
    <lineage>
        <taxon>Bacteria</taxon>
        <taxon>Bacillati</taxon>
        <taxon>Actinomycetota</taxon>
        <taxon>Actinomycetes</taxon>
        <taxon>Pseudonocardiales</taxon>
        <taxon>Pseudonocardiaceae</taxon>
        <taxon>Saccharopolyspora</taxon>
    </lineage>
</organism>
<dbReference type="Proteomes" id="UP000295674">
    <property type="component" value="Unassembled WGS sequence"/>
</dbReference>
<evidence type="ECO:0000259" key="2">
    <source>
        <dbReference type="Pfam" id="PF16177"/>
    </source>
</evidence>
<dbReference type="AlphaFoldDB" id="A0A4R4VAG0"/>
<comment type="caution">
    <text evidence="3">The sequence shown here is derived from an EMBL/GenBank/DDBJ whole genome shotgun (WGS) entry which is preliminary data.</text>
</comment>
<feature type="region of interest" description="Disordered" evidence="1">
    <location>
        <begin position="1"/>
        <end position="20"/>
    </location>
</feature>
<dbReference type="OrthoDB" id="3697113at2"/>